<sequence>MSHSSNSAVYNNNSLNGPVQPLVQGSHATSHSIAIDRFIGDPDQRRPPAFSTVRSAAEAEAAEKTRIAAQLRAFEQQFGSHGKASNEAQTS</sequence>
<dbReference type="EMBL" id="KI911146">
    <property type="protein sequence ID" value="ETS02232.1"/>
    <property type="molecule type" value="Genomic_DNA"/>
</dbReference>
<feature type="region of interest" description="Disordered" evidence="1">
    <location>
        <begin position="38"/>
        <end position="57"/>
    </location>
</feature>
<accession>A0A024SDF6</accession>
<dbReference type="Proteomes" id="UP000024376">
    <property type="component" value="Unassembled WGS sequence"/>
</dbReference>
<dbReference type="HOGENOM" id="CLU_187840_0_0_1"/>
<evidence type="ECO:0000313" key="3">
    <source>
        <dbReference type="Proteomes" id="UP000024376"/>
    </source>
</evidence>
<protein>
    <submittedName>
        <fullName evidence="2">Uncharacterized protein</fullName>
    </submittedName>
</protein>
<dbReference type="AlphaFoldDB" id="A0A024SDF6"/>
<feature type="region of interest" description="Disordered" evidence="1">
    <location>
        <begin position="1"/>
        <end position="28"/>
    </location>
</feature>
<gene>
    <name evidence="2" type="ORF">M419DRAFT_130021</name>
</gene>
<reference evidence="3" key="1">
    <citation type="journal article" date="2013" name="Ind. Biotechnol.">
        <title>Comparative genomics analysis of Trichoderma reesei strains.</title>
        <authorList>
            <person name="Koike H."/>
            <person name="Aerts A."/>
            <person name="LaButti K."/>
            <person name="Grigoriev I.V."/>
            <person name="Baker S.E."/>
        </authorList>
    </citation>
    <scope>NUCLEOTIDE SEQUENCE [LARGE SCALE GENOMIC DNA]</scope>
    <source>
        <strain evidence="3">ATCC 56765 / BCRC 32924 / NRRL 11460 / Rut C-30</strain>
    </source>
</reference>
<dbReference type="KEGG" id="trr:M419DRAFT_130021"/>
<organism evidence="2 3">
    <name type="scientific">Hypocrea jecorina (strain ATCC 56765 / BCRC 32924 / NRRL 11460 / Rut C-30)</name>
    <name type="common">Trichoderma reesei</name>
    <dbReference type="NCBI Taxonomy" id="1344414"/>
    <lineage>
        <taxon>Eukaryota</taxon>
        <taxon>Fungi</taxon>
        <taxon>Dikarya</taxon>
        <taxon>Ascomycota</taxon>
        <taxon>Pezizomycotina</taxon>
        <taxon>Sordariomycetes</taxon>
        <taxon>Hypocreomycetidae</taxon>
        <taxon>Hypocreales</taxon>
        <taxon>Hypocreaceae</taxon>
        <taxon>Trichoderma</taxon>
    </lineage>
</organism>
<name>A0A024SDF6_HYPJR</name>
<evidence type="ECO:0000313" key="2">
    <source>
        <dbReference type="EMBL" id="ETS02232.1"/>
    </source>
</evidence>
<evidence type="ECO:0000256" key="1">
    <source>
        <dbReference type="SAM" id="MobiDB-lite"/>
    </source>
</evidence>
<feature type="compositionally biased region" description="Polar residues" evidence="1">
    <location>
        <begin position="1"/>
        <end position="17"/>
    </location>
</feature>
<dbReference type="OrthoDB" id="10359257at2759"/>
<proteinExistence type="predicted"/>